<evidence type="ECO:0000256" key="4">
    <source>
        <dbReference type="ARBA" id="ARBA00023136"/>
    </source>
</evidence>
<dbReference type="InterPro" id="IPR032808">
    <property type="entry name" value="DoxX"/>
</dbReference>
<dbReference type="EMBL" id="WLCI01000008">
    <property type="protein sequence ID" value="MTB95254.1"/>
    <property type="molecule type" value="Genomic_DNA"/>
</dbReference>
<keyword evidence="3" id="KW-1133">Transmembrane helix</keyword>
<organism evidence="5 6">
    <name type="scientific">Nocardioides marmotae</name>
    <dbReference type="NCBI Taxonomy" id="2663857"/>
    <lineage>
        <taxon>Bacteria</taxon>
        <taxon>Bacillati</taxon>
        <taxon>Actinomycetota</taxon>
        <taxon>Actinomycetes</taxon>
        <taxon>Propionibacteriales</taxon>
        <taxon>Nocardioidaceae</taxon>
        <taxon>Nocardioides</taxon>
    </lineage>
</organism>
<evidence type="ECO:0000256" key="1">
    <source>
        <dbReference type="ARBA" id="ARBA00004141"/>
    </source>
</evidence>
<keyword evidence="6" id="KW-1185">Reference proteome</keyword>
<dbReference type="Pfam" id="PF07681">
    <property type="entry name" value="DoxX"/>
    <property type="match status" value="1"/>
</dbReference>
<sequence>MSLSRRIARPMLASVFLVGATNALRDSRTVAAEAAPTIDRLVATIKRTAPQLPLPEDPETLVRLNAAVQIAAGTTFATGRAPRTSAAVLAGSLVVTTVAGHPFWKATDPQTRKKERLEFVKNASTLGGLLIAAGDTEGRPGVAWRARRAAKDARRETKHLAATARREARLVKAKVG</sequence>
<dbReference type="Proteomes" id="UP000433406">
    <property type="component" value="Unassembled WGS sequence"/>
</dbReference>
<keyword evidence="4" id="KW-0472">Membrane</keyword>
<dbReference type="AlphaFoldDB" id="A0A6I3JAW4"/>
<comment type="subcellular location">
    <subcellularLocation>
        <location evidence="1">Membrane</location>
        <topology evidence="1">Multi-pass membrane protein</topology>
    </subcellularLocation>
</comment>
<evidence type="ECO:0000313" key="6">
    <source>
        <dbReference type="Proteomes" id="UP000433406"/>
    </source>
</evidence>
<dbReference type="GO" id="GO:0016020">
    <property type="term" value="C:membrane"/>
    <property type="evidence" value="ECO:0007669"/>
    <property type="project" value="UniProtKB-SubCell"/>
</dbReference>
<keyword evidence="2" id="KW-0812">Transmembrane</keyword>
<comment type="caution">
    <text evidence="5">The sequence shown here is derived from an EMBL/GenBank/DDBJ whole genome shotgun (WGS) entry which is preliminary data.</text>
</comment>
<dbReference type="RefSeq" id="WP_154613182.1">
    <property type="nucleotide sequence ID" value="NZ_CP053660.1"/>
</dbReference>
<protein>
    <submittedName>
        <fullName evidence="5">DoxX family membrane protein</fullName>
    </submittedName>
</protein>
<gene>
    <name evidence="5" type="ORF">GGQ22_09160</name>
</gene>
<reference evidence="5 6" key="1">
    <citation type="submission" date="2019-10" db="EMBL/GenBank/DDBJ databases">
        <title>Nocardioides novel species isolated from the excrement of Marmot.</title>
        <authorList>
            <person name="Zhang G."/>
        </authorList>
    </citation>
    <scope>NUCLEOTIDE SEQUENCE [LARGE SCALE GENOMIC DNA]</scope>
    <source>
        <strain evidence="6">zg-579</strain>
    </source>
</reference>
<accession>A0A6I3JAW4</accession>
<evidence type="ECO:0000313" key="5">
    <source>
        <dbReference type="EMBL" id="MTB95254.1"/>
    </source>
</evidence>
<proteinExistence type="predicted"/>
<name>A0A6I3JAW4_9ACTN</name>
<evidence type="ECO:0000256" key="3">
    <source>
        <dbReference type="ARBA" id="ARBA00022989"/>
    </source>
</evidence>
<evidence type="ECO:0000256" key="2">
    <source>
        <dbReference type="ARBA" id="ARBA00022692"/>
    </source>
</evidence>